<feature type="non-terminal residue" evidence="18">
    <location>
        <position position="1"/>
    </location>
</feature>
<proteinExistence type="evidence at transcript level"/>
<dbReference type="FunFam" id="3.40.720.10:FF:000008">
    <property type="entry name" value="Alkaline phosphatase"/>
    <property type="match status" value="1"/>
</dbReference>
<name>U5EH68_9DIPT</name>
<dbReference type="Pfam" id="PF00245">
    <property type="entry name" value="Alk_phosphatase"/>
    <property type="match status" value="1"/>
</dbReference>
<feature type="binding site" evidence="14">
    <location>
        <position position="394"/>
    </location>
    <ligand>
        <name>Zn(2+)</name>
        <dbReference type="ChEBI" id="CHEBI:29105"/>
        <label>2</label>
    </ligand>
</feature>
<dbReference type="CDD" id="cd16012">
    <property type="entry name" value="ALP"/>
    <property type="match status" value="1"/>
</dbReference>
<evidence type="ECO:0000256" key="12">
    <source>
        <dbReference type="ARBA" id="ARBA00023288"/>
    </source>
</evidence>
<evidence type="ECO:0000256" key="13">
    <source>
        <dbReference type="PIRSR" id="PIRSR601952-1"/>
    </source>
</evidence>
<sequence>ILRIILVIIFFSNYNVSSAVFKSPNSDDPTFWRENAKNYLQKVLKNHEQFKSMSAQKGSSVAKNVIIFIGDGMGISTITAGRIYKGQKYGRSGEEENLVFDLFPHVGLAKNYNTDKQVPDSAATATALFTGVKTKYGSIGVDPTINETNVDSAALETIISWAQKAGKRTGIVTTTRITHATPASAYAHVYDRYWECDGLIPDRLKNEKNKDIARQLIENLPGKKLNVILGGGRECFGASIPSQIRDEYKFTGYLEPNCFRKDGLNLTRKWIYDKNGTNSEYVTNTEQLMNINTDEIDHLLGLFADNHIAYNLIRDKTPQGEPSLAEMVQQAILILENKNSTGYVLIVEGGNIDLAHHQSYTRLALEEVAELDAAIEKALSMVNLDETLIIVTPDHSHTMTINGYPERGNDILGIVNESNSIFYETLTYANGPGFNFHRSNNAAQTRYGTWIKIEDLTNAQRDSITYRHFTSVPMIDSTHAGEDIPVYAIGPSSHLIAGVFEQNYVGYVMSYASCLGPAKELNAECNQQQHRPNSAIIIKLNNSILGIHLFLLLLLLFNHKNPIVLANI</sequence>
<keyword evidence="5" id="KW-0336">GPI-anchor</keyword>
<evidence type="ECO:0000313" key="18">
    <source>
        <dbReference type="EMBL" id="JAB56713.1"/>
    </source>
</evidence>
<dbReference type="AlphaFoldDB" id="U5EH68"/>
<dbReference type="SMART" id="SM00098">
    <property type="entry name" value="alkPPc"/>
    <property type="match status" value="1"/>
</dbReference>
<evidence type="ECO:0000256" key="6">
    <source>
        <dbReference type="ARBA" id="ARBA00022723"/>
    </source>
</evidence>
<feature type="binding site" evidence="14">
    <location>
        <position position="71"/>
    </location>
    <ligand>
        <name>Mg(2+)</name>
        <dbReference type="ChEBI" id="CHEBI:18420"/>
    </ligand>
</feature>
<keyword evidence="6 14" id="KW-0479">Metal-binding</keyword>
<dbReference type="EC" id="3.1.3.1" evidence="3 16"/>
<dbReference type="InterPro" id="IPR018299">
    <property type="entry name" value="Alkaline_phosphatase_AS"/>
</dbReference>
<dbReference type="PANTHER" id="PTHR11596">
    <property type="entry name" value="ALKALINE PHOSPHATASE"/>
    <property type="match status" value="1"/>
</dbReference>
<feature type="signal peptide" evidence="17">
    <location>
        <begin position="1"/>
        <end position="19"/>
    </location>
</feature>
<comment type="subcellular location">
    <subcellularLocation>
        <location evidence="1">Cell membrane</location>
        <topology evidence="1">Lipid-anchor</topology>
        <topology evidence="1">GPI-anchor</topology>
    </subcellularLocation>
</comment>
<comment type="catalytic activity">
    <reaction evidence="16">
        <text>a phosphate monoester + H2O = an alcohol + phosphate</text>
        <dbReference type="Rhea" id="RHEA:15017"/>
        <dbReference type="ChEBI" id="CHEBI:15377"/>
        <dbReference type="ChEBI" id="CHEBI:30879"/>
        <dbReference type="ChEBI" id="CHEBI:43474"/>
        <dbReference type="ChEBI" id="CHEBI:67140"/>
        <dbReference type="EC" id="3.1.3.1"/>
    </reaction>
</comment>
<evidence type="ECO:0000256" key="3">
    <source>
        <dbReference type="ARBA" id="ARBA00012647"/>
    </source>
</evidence>
<evidence type="ECO:0000256" key="2">
    <source>
        <dbReference type="ARBA" id="ARBA00005984"/>
    </source>
</evidence>
<keyword evidence="7 16" id="KW-0378">Hydrolase</keyword>
<feature type="binding site" evidence="14">
    <location>
        <position position="71"/>
    </location>
    <ligand>
        <name>Zn(2+)</name>
        <dbReference type="ChEBI" id="CHEBI:29105"/>
        <label>2</label>
    </ligand>
</feature>
<keyword evidence="11" id="KW-0325">Glycoprotein</keyword>
<keyword evidence="9 14" id="KW-0460">Magnesium</keyword>
<comment type="cofactor">
    <cofactor evidence="14">
        <name>Zn(2+)</name>
        <dbReference type="ChEBI" id="CHEBI:29105"/>
    </cofactor>
    <text evidence="14">Binds 2 Zn(2+) ions.</text>
</comment>
<evidence type="ECO:0000256" key="16">
    <source>
        <dbReference type="RuleBase" id="RU003947"/>
    </source>
</evidence>
<feature type="active site" description="Phosphoserine intermediate" evidence="13">
    <location>
        <position position="121"/>
    </location>
</feature>
<evidence type="ECO:0000256" key="4">
    <source>
        <dbReference type="ARBA" id="ARBA00022475"/>
    </source>
</evidence>
<dbReference type="InterPro" id="IPR017850">
    <property type="entry name" value="Alkaline_phosphatase_core_sf"/>
</dbReference>
<dbReference type="GO" id="GO:0004035">
    <property type="term" value="F:alkaline phosphatase activity"/>
    <property type="evidence" value="ECO:0007669"/>
    <property type="project" value="UniProtKB-EC"/>
</dbReference>
<evidence type="ECO:0000256" key="9">
    <source>
        <dbReference type="ARBA" id="ARBA00022842"/>
    </source>
</evidence>
<comment type="similarity">
    <text evidence="2 15">Belongs to the alkaline phosphatase family.</text>
</comment>
<reference evidence="18" key="1">
    <citation type="journal article" date="2014" name="Insect Biochem. Mol. Biol.">
        <title>An insight into the sialome of the frog biting fly, Corethrella appendiculata.</title>
        <authorList>
            <person name="Ribeiro J.M.C."/>
            <person name="Chagas A.C."/>
            <person name="Pham V.M."/>
            <person name="Lounibos L.P."/>
            <person name="Calvo E."/>
        </authorList>
    </citation>
    <scope>NUCLEOTIDE SEQUENCE</scope>
    <source>
        <tissue evidence="18">Salivary glands</tissue>
    </source>
</reference>
<feature type="binding site" evidence="14">
    <location>
        <position position="181"/>
    </location>
    <ligand>
        <name>Mg(2+)</name>
        <dbReference type="ChEBI" id="CHEBI:18420"/>
    </ligand>
</feature>
<feature type="binding site" evidence="14">
    <location>
        <position position="348"/>
    </location>
    <ligand>
        <name>Mg(2+)</name>
        <dbReference type="ChEBI" id="CHEBI:18420"/>
    </ligand>
</feature>
<dbReference type="PRINTS" id="PR00113">
    <property type="entry name" value="ALKPHPHTASE"/>
</dbReference>
<feature type="binding site" evidence="14">
    <location>
        <position position="479"/>
    </location>
    <ligand>
        <name>Zn(2+)</name>
        <dbReference type="ChEBI" id="CHEBI:29105"/>
        <label>2</label>
    </ligand>
</feature>
<dbReference type="GO" id="GO:0046872">
    <property type="term" value="F:metal ion binding"/>
    <property type="evidence" value="ECO:0007669"/>
    <property type="project" value="UniProtKB-KW"/>
</dbReference>
<evidence type="ECO:0000256" key="5">
    <source>
        <dbReference type="ARBA" id="ARBA00022622"/>
    </source>
</evidence>
<evidence type="ECO:0000256" key="10">
    <source>
        <dbReference type="ARBA" id="ARBA00023136"/>
    </source>
</evidence>
<evidence type="ECO:0000256" key="11">
    <source>
        <dbReference type="ARBA" id="ARBA00023180"/>
    </source>
</evidence>
<feature type="binding site" evidence="14">
    <location>
        <position position="395"/>
    </location>
    <ligand>
        <name>Zn(2+)</name>
        <dbReference type="ChEBI" id="CHEBI:29105"/>
        <label>2</label>
    </ligand>
</feature>
<evidence type="ECO:0000256" key="7">
    <source>
        <dbReference type="ARBA" id="ARBA00022801"/>
    </source>
</evidence>
<keyword evidence="12" id="KW-0449">Lipoprotein</keyword>
<feature type="chain" id="PRO_5004659904" description="Alkaline phosphatase" evidence="17">
    <location>
        <begin position="20"/>
        <end position="568"/>
    </location>
</feature>
<keyword evidence="10" id="KW-0472">Membrane</keyword>
<feature type="binding site" evidence="14">
    <location>
        <position position="353"/>
    </location>
    <ligand>
        <name>Zn(2+)</name>
        <dbReference type="ChEBI" id="CHEBI:29105"/>
        <label>1</label>
    </ligand>
</feature>
<dbReference type="PROSITE" id="PS00123">
    <property type="entry name" value="ALKALINE_PHOSPHATASE"/>
    <property type="match status" value="1"/>
</dbReference>
<dbReference type="GO" id="GO:0098552">
    <property type="term" value="C:side of membrane"/>
    <property type="evidence" value="ECO:0007669"/>
    <property type="project" value="UniProtKB-KW"/>
</dbReference>
<accession>U5EH68</accession>
<comment type="cofactor">
    <cofactor evidence="14">
        <name>Mg(2+)</name>
        <dbReference type="ChEBI" id="CHEBI:18420"/>
    </cofactor>
    <text evidence="14">Binds 1 Mg(2+) ion.</text>
</comment>
<organism evidence="18">
    <name type="scientific">Corethrella appendiculata</name>
    <dbReference type="NCBI Taxonomy" id="1370023"/>
    <lineage>
        <taxon>Eukaryota</taxon>
        <taxon>Metazoa</taxon>
        <taxon>Ecdysozoa</taxon>
        <taxon>Arthropoda</taxon>
        <taxon>Hexapoda</taxon>
        <taxon>Insecta</taxon>
        <taxon>Pterygota</taxon>
        <taxon>Neoptera</taxon>
        <taxon>Endopterygota</taxon>
        <taxon>Diptera</taxon>
        <taxon>Nematocera</taxon>
        <taxon>Culicoidea</taxon>
        <taxon>Chaoboridae</taxon>
        <taxon>Corethrella</taxon>
    </lineage>
</organism>
<evidence type="ECO:0000256" key="8">
    <source>
        <dbReference type="ARBA" id="ARBA00022833"/>
    </source>
</evidence>
<keyword evidence="8 14" id="KW-0862">Zinc</keyword>
<feature type="binding site" evidence="14">
    <location>
        <position position="357"/>
    </location>
    <ligand>
        <name>Zn(2+)</name>
        <dbReference type="ChEBI" id="CHEBI:29105"/>
        <label>2</label>
    </ligand>
</feature>
<keyword evidence="17" id="KW-0732">Signal</keyword>
<evidence type="ECO:0000256" key="17">
    <source>
        <dbReference type="SAM" id="SignalP"/>
    </source>
</evidence>
<dbReference type="Gene3D" id="3.40.720.10">
    <property type="entry name" value="Alkaline Phosphatase, subunit A"/>
    <property type="match status" value="1"/>
</dbReference>
<dbReference type="PANTHER" id="PTHR11596:SF83">
    <property type="entry name" value="ALKALINE PHOSPHATASE 4"/>
    <property type="match status" value="1"/>
</dbReference>
<dbReference type="InterPro" id="IPR001952">
    <property type="entry name" value="Alkaline_phosphatase"/>
</dbReference>
<keyword evidence="4" id="KW-1003">Cell membrane</keyword>
<dbReference type="EMBL" id="GANO01003158">
    <property type="protein sequence ID" value="JAB56713.1"/>
    <property type="molecule type" value="mRNA"/>
</dbReference>
<evidence type="ECO:0000256" key="15">
    <source>
        <dbReference type="RuleBase" id="RU003946"/>
    </source>
</evidence>
<dbReference type="SUPFAM" id="SSF53649">
    <property type="entry name" value="Alkaline phosphatase-like"/>
    <property type="match status" value="1"/>
</dbReference>
<dbReference type="GO" id="GO:0005886">
    <property type="term" value="C:plasma membrane"/>
    <property type="evidence" value="ECO:0007669"/>
    <property type="project" value="UniProtKB-SubCell"/>
</dbReference>
<evidence type="ECO:0000256" key="1">
    <source>
        <dbReference type="ARBA" id="ARBA00004609"/>
    </source>
</evidence>
<feature type="binding site" evidence="14">
    <location>
        <position position="179"/>
    </location>
    <ligand>
        <name>Mg(2+)</name>
        <dbReference type="ChEBI" id="CHEBI:18420"/>
    </ligand>
</feature>
<protein>
    <recommendedName>
        <fullName evidence="3 16">Alkaline phosphatase</fullName>
        <ecNumber evidence="3 16">3.1.3.1</ecNumber>
    </recommendedName>
</protein>
<evidence type="ECO:0000256" key="14">
    <source>
        <dbReference type="PIRSR" id="PIRSR601952-2"/>
    </source>
</evidence>